<keyword evidence="13" id="KW-1185">Reference proteome</keyword>
<evidence type="ECO:0000256" key="10">
    <source>
        <dbReference type="ARBA" id="ARBA00031449"/>
    </source>
</evidence>
<dbReference type="PANTHER" id="PTHR12589:SF7">
    <property type="entry name" value="6-PYRUVOYL TETRAHYDROBIOPTERIN SYNTHASE"/>
    <property type="match status" value="1"/>
</dbReference>
<evidence type="ECO:0000256" key="2">
    <source>
        <dbReference type="ARBA" id="ARBA00002285"/>
    </source>
</evidence>
<evidence type="ECO:0000256" key="9">
    <source>
        <dbReference type="ARBA" id="ARBA00023239"/>
    </source>
</evidence>
<comment type="caution">
    <text evidence="12">The sequence shown here is derived from an EMBL/GenBank/DDBJ whole genome shotgun (WGS) entry which is preliminary data.</text>
</comment>
<reference evidence="12 13" key="1">
    <citation type="submission" date="2020-06" db="EMBL/GenBank/DDBJ databases">
        <title>Global-level population genomics: horizontal gene transfer, symbiosis and evolution in Rhizobia.</title>
        <authorList>
            <person name="Gai Y."/>
        </authorList>
    </citation>
    <scope>NUCLEOTIDE SEQUENCE [LARGE SCALE GENOMIC DNA]</scope>
    <source>
        <strain evidence="12 13">PLR6_1b</strain>
    </source>
</reference>
<keyword evidence="7" id="KW-0479">Metal-binding</keyword>
<dbReference type="Pfam" id="PF01242">
    <property type="entry name" value="PTPS"/>
    <property type="match status" value="1"/>
</dbReference>
<evidence type="ECO:0000256" key="8">
    <source>
        <dbReference type="ARBA" id="ARBA00022833"/>
    </source>
</evidence>
<evidence type="ECO:0000256" key="4">
    <source>
        <dbReference type="ARBA" id="ARBA00008900"/>
    </source>
</evidence>
<evidence type="ECO:0000256" key="6">
    <source>
        <dbReference type="ARBA" id="ARBA00018141"/>
    </source>
</evidence>
<dbReference type="Gene3D" id="3.30.479.10">
    <property type="entry name" value="6-pyruvoyl tetrahydropterin synthase/QueD"/>
    <property type="match status" value="1"/>
</dbReference>
<proteinExistence type="inferred from homology"/>
<accession>A0ABS7LS36</accession>
<dbReference type="InterPro" id="IPR038418">
    <property type="entry name" value="6-PTP_synth/QueD_sf"/>
</dbReference>
<comment type="similarity">
    <text evidence="4">Belongs to the PTPS family. QueD subfamily.</text>
</comment>
<evidence type="ECO:0000256" key="3">
    <source>
        <dbReference type="ARBA" id="ARBA00005061"/>
    </source>
</evidence>
<comment type="function">
    <text evidence="2">Catalyzes the conversion of 7,8-dihydroneopterin triphosphate (H2NTP) to 6-carboxy-5,6,7,8-tetrahydropterin (CPH4) and acetaldehyde.</text>
</comment>
<evidence type="ECO:0000313" key="12">
    <source>
        <dbReference type="EMBL" id="MBY3594110.1"/>
    </source>
</evidence>
<dbReference type="InterPro" id="IPR007115">
    <property type="entry name" value="6-PTP_synth/QueD"/>
</dbReference>
<keyword evidence="9" id="KW-0456">Lyase</keyword>
<sequence>MQEHHLITREIGIDAAHRIPHHESKCHNLHGHRYKIAATCVGPLCGDGEQTGMVLDFGFLKDEMMAEIDACCDHGMMIWVDDPWIGSFLPGNASEANPAAVLREYRDEVTHAGQKLIGGPFGKTLLLASVPTAENLAKHWFNRLAPRVRFRSHNRAHLLRVEVWETPNCMATYNNQDPDWFAFDAVPKLPSGRLSHLAGYDSGLS</sequence>
<dbReference type="SUPFAM" id="SSF55620">
    <property type="entry name" value="Tetrahydrobiopterin biosynthesis enzymes-like"/>
    <property type="match status" value="1"/>
</dbReference>
<gene>
    <name evidence="12" type="ORF">HJA87_30205</name>
</gene>
<evidence type="ECO:0000256" key="5">
    <source>
        <dbReference type="ARBA" id="ARBA00012982"/>
    </source>
</evidence>
<dbReference type="RefSeq" id="WP_221095800.1">
    <property type="nucleotide sequence ID" value="NZ_JABDWX010000023.1"/>
</dbReference>
<keyword evidence="8" id="KW-0862">Zinc</keyword>
<evidence type="ECO:0000256" key="1">
    <source>
        <dbReference type="ARBA" id="ARBA00001947"/>
    </source>
</evidence>
<evidence type="ECO:0000256" key="7">
    <source>
        <dbReference type="ARBA" id="ARBA00022723"/>
    </source>
</evidence>
<evidence type="ECO:0000313" key="13">
    <source>
        <dbReference type="Proteomes" id="UP000720124"/>
    </source>
</evidence>
<protein>
    <recommendedName>
        <fullName evidence="6">6-carboxy-5,6,7,8-tetrahydropterin synthase</fullName>
        <ecNumber evidence="5">4.1.2.50</ecNumber>
    </recommendedName>
    <alternativeName>
        <fullName evidence="10">Queuosine biosynthesis protein QueD</fullName>
    </alternativeName>
</protein>
<comment type="cofactor">
    <cofactor evidence="1">
        <name>Zn(2+)</name>
        <dbReference type="ChEBI" id="CHEBI:29105"/>
    </cofactor>
</comment>
<dbReference type="Proteomes" id="UP000720124">
    <property type="component" value="Unassembled WGS sequence"/>
</dbReference>
<comment type="catalytic activity">
    <reaction evidence="11">
        <text>7,8-dihydroneopterin 3'-triphosphate + H2O = 6-carboxy-5,6,7,8-tetrahydropterin + triphosphate + acetaldehyde + 2 H(+)</text>
        <dbReference type="Rhea" id="RHEA:27966"/>
        <dbReference type="ChEBI" id="CHEBI:15343"/>
        <dbReference type="ChEBI" id="CHEBI:15377"/>
        <dbReference type="ChEBI" id="CHEBI:15378"/>
        <dbReference type="ChEBI" id="CHEBI:18036"/>
        <dbReference type="ChEBI" id="CHEBI:58462"/>
        <dbReference type="ChEBI" id="CHEBI:61032"/>
        <dbReference type="EC" id="4.1.2.50"/>
    </reaction>
</comment>
<dbReference type="EC" id="4.1.2.50" evidence="5"/>
<dbReference type="EMBL" id="JABTXI010000018">
    <property type="protein sequence ID" value="MBY3594110.1"/>
    <property type="molecule type" value="Genomic_DNA"/>
</dbReference>
<comment type="pathway">
    <text evidence="3">Purine metabolism; 7-cyano-7-deazaguanine biosynthesis.</text>
</comment>
<organism evidence="12 13">
    <name type="scientific">Rhizobium bangladeshense</name>
    <dbReference type="NCBI Taxonomy" id="1138189"/>
    <lineage>
        <taxon>Bacteria</taxon>
        <taxon>Pseudomonadati</taxon>
        <taxon>Pseudomonadota</taxon>
        <taxon>Alphaproteobacteria</taxon>
        <taxon>Hyphomicrobiales</taxon>
        <taxon>Rhizobiaceae</taxon>
        <taxon>Rhizobium/Agrobacterium group</taxon>
        <taxon>Rhizobium</taxon>
    </lineage>
</organism>
<evidence type="ECO:0000256" key="11">
    <source>
        <dbReference type="ARBA" id="ARBA00048807"/>
    </source>
</evidence>
<dbReference type="PANTHER" id="PTHR12589">
    <property type="entry name" value="PYRUVOYL TETRAHYDROBIOPTERIN SYNTHASE"/>
    <property type="match status" value="1"/>
</dbReference>
<name>A0ABS7LS36_9HYPH</name>